<proteinExistence type="predicted"/>
<name>A0ACC3SNZ3_9PEZI</name>
<organism evidence="1 2">
    <name type="scientific">Zalaria obscura</name>
    <dbReference type="NCBI Taxonomy" id="2024903"/>
    <lineage>
        <taxon>Eukaryota</taxon>
        <taxon>Fungi</taxon>
        <taxon>Dikarya</taxon>
        <taxon>Ascomycota</taxon>
        <taxon>Pezizomycotina</taxon>
        <taxon>Dothideomycetes</taxon>
        <taxon>Dothideomycetidae</taxon>
        <taxon>Dothideales</taxon>
        <taxon>Zalariaceae</taxon>
        <taxon>Zalaria</taxon>
    </lineage>
</organism>
<evidence type="ECO:0000313" key="1">
    <source>
        <dbReference type="EMBL" id="KAK8216845.1"/>
    </source>
</evidence>
<accession>A0ACC3SNZ3</accession>
<keyword evidence="2" id="KW-1185">Reference proteome</keyword>
<comment type="caution">
    <text evidence="1">The sequence shown here is derived from an EMBL/GenBank/DDBJ whole genome shotgun (WGS) entry which is preliminary data.</text>
</comment>
<dbReference type="Proteomes" id="UP001320706">
    <property type="component" value="Unassembled WGS sequence"/>
</dbReference>
<gene>
    <name evidence="1" type="ORF">M8818_001808</name>
</gene>
<evidence type="ECO:0000313" key="2">
    <source>
        <dbReference type="Proteomes" id="UP001320706"/>
    </source>
</evidence>
<dbReference type="EMBL" id="JAMKPW020000007">
    <property type="protein sequence ID" value="KAK8216845.1"/>
    <property type="molecule type" value="Genomic_DNA"/>
</dbReference>
<reference evidence="1" key="1">
    <citation type="submission" date="2024-02" db="EMBL/GenBank/DDBJ databases">
        <title>Metagenome Assembled Genome of Zalaria obscura JY119.</title>
        <authorList>
            <person name="Vighnesh L."/>
            <person name="Jagadeeshwari U."/>
            <person name="Venkata Ramana C."/>
            <person name="Sasikala C."/>
        </authorList>
    </citation>
    <scope>NUCLEOTIDE SEQUENCE</scope>
    <source>
        <strain evidence="1">JY119</strain>
    </source>
</reference>
<protein>
    <submittedName>
        <fullName evidence="1">Uncharacterized protein</fullName>
    </submittedName>
</protein>
<sequence>MGCCGTICPVSISYSRTTSNCKPGILAAQIENRSSNHDPRLGEFSAQSRWCCLRECNPGCCEPRPFLGAPIPHPSSKECTYNSSLNVKPRGTTAVPGA</sequence>